<dbReference type="AlphaFoldDB" id="A0A2H3DUU0"/>
<evidence type="ECO:0000313" key="2">
    <source>
        <dbReference type="Proteomes" id="UP000217790"/>
    </source>
</evidence>
<dbReference type="EMBL" id="KZ293662">
    <property type="protein sequence ID" value="PBK91216.1"/>
    <property type="molecule type" value="Genomic_DNA"/>
</dbReference>
<dbReference type="Proteomes" id="UP000217790">
    <property type="component" value="Unassembled WGS sequence"/>
</dbReference>
<sequence>MTDKTTLTKRVIQELTYQIESKEQLPTKWTCTIRQAYLYRNLAMHTAIVPVALEHRQSHNIKVTDFDTNRWVHDICANIYKLASGHDTIHLDGDETHEVFFCPLQEVGDRVEYENWNNPNITCLGEIGMTWYSNVLVLKTVNGEVVDMTKEEAPKVRASLKKFTDEYIRQWKEDKLLTLSGADYNLVKEDKLNYFVEL</sequence>
<gene>
    <name evidence="1" type="ORF">ARMGADRAFT_1031900</name>
</gene>
<dbReference type="InParanoid" id="A0A2H3DUU0"/>
<dbReference type="OrthoDB" id="3085420at2759"/>
<name>A0A2H3DUU0_ARMGA</name>
<accession>A0A2H3DUU0</accession>
<organism evidence="1 2">
    <name type="scientific">Armillaria gallica</name>
    <name type="common">Bulbous honey fungus</name>
    <name type="synonym">Armillaria bulbosa</name>
    <dbReference type="NCBI Taxonomy" id="47427"/>
    <lineage>
        <taxon>Eukaryota</taxon>
        <taxon>Fungi</taxon>
        <taxon>Dikarya</taxon>
        <taxon>Basidiomycota</taxon>
        <taxon>Agaricomycotina</taxon>
        <taxon>Agaricomycetes</taxon>
        <taxon>Agaricomycetidae</taxon>
        <taxon>Agaricales</taxon>
        <taxon>Marasmiineae</taxon>
        <taxon>Physalacriaceae</taxon>
        <taxon>Armillaria</taxon>
    </lineage>
</organism>
<protein>
    <submittedName>
        <fullName evidence="1">Uncharacterized protein</fullName>
    </submittedName>
</protein>
<reference evidence="2" key="1">
    <citation type="journal article" date="2017" name="Nat. Ecol. Evol.">
        <title>Genome expansion and lineage-specific genetic innovations in the forest pathogenic fungi Armillaria.</title>
        <authorList>
            <person name="Sipos G."/>
            <person name="Prasanna A.N."/>
            <person name="Walter M.C."/>
            <person name="O'Connor E."/>
            <person name="Balint B."/>
            <person name="Krizsan K."/>
            <person name="Kiss B."/>
            <person name="Hess J."/>
            <person name="Varga T."/>
            <person name="Slot J."/>
            <person name="Riley R."/>
            <person name="Boka B."/>
            <person name="Rigling D."/>
            <person name="Barry K."/>
            <person name="Lee J."/>
            <person name="Mihaltcheva S."/>
            <person name="LaButti K."/>
            <person name="Lipzen A."/>
            <person name="Waldron R."/>
            <person name="Moloney N.M."/>
            <person name="Sperisen C."/>
            <person name="Kredics L."/>
            <person name="Vagvoelgyi C."/>
            <person name="Patrignani A."/>
            <person name="Fitzpatrick D."/>
            <person name="Nagy I."/>
            <person name="Doyle S."/>
            <person name="Anderson J.B."/>
            <person name="Grigoriev I.V."/>
            <person name="Gueldener U."/>
            <person name="Muensterkoetter M."/>
            <person name="Nagy L.G."/>
        </authorList>
    </citation>
    <scope>NUCLEOTIDE SEQUENCE [LARGE SCALE GENOMIC DNA]</scope>
    <source>
        <strain evidence="2">Ar21-2</strain>
    </source>
</reference>
<evidence type="ECO:0000313" key="1">
    <source>
        <dbReference type="EMBL" id="PBK91216.1"/>
    </source>
</evidence>
<proteinExistence type="predicted"/>
<keyword evidence="2" id="KW-1185">Reference proteome</keyword>